<keyword evidence="2" id="KW-0472">Membrane</keyword>
<evidence type="ECO:0000259" key="3">
    <source>
        <dbReference type="Pfam" id="PF03703"/>
    </source>
</evidence>
<evidence type="ECO:0000313" key="5">
    <source>
        <dbReference type="Proteomes" id="UP000788419"/>
    </source>
</evidence>
<evidence type="ECO:0000313" key="4">
    <source>
        <dbReference type="EMBL" id="KAF1694432.1"/>
    </source>
</evidence>
<dbReference type="PANTHER" id="PTHR34473:SF3">
    <property type="entry name" value="TRANSMEMBRANE PROTEIN-RELATED"/>
    <property type="match status" value="1"/>
</dbReference>
<feature type="region of interest" description="Disordered" evidence="1">
    <location>
        <begin position="1"/>
        <end position="56"/>
    </location>
</feature>
<feature type="compositionally biased region" description="Low complexity" evidence="1">
    <location>
        <begin position="37"/>
        <end position="55"/>
    </location>
</feature>
<dbReference type="Pfam" id="PF03703">
    <property type="entry name" value="bPH_2"/>
    <property type="match status" value="1"/>
</dbReference>
<comment type="caution">
    <text evidence="4">The sequence shown here is derived from an EMBL/GenBank/DDBJ whole genome shotgun (WGS) entry which is preliminary data.</text>
</comment>
<keyword evidence="2" id="KW-1133">Transmembrane helix</keyword>
<dbReference type="Proteomes" id="UP000788419">
    <property type="component" value="Unassembled WGS sequence"/>
</dbReference>
<feature type="domain" description="YdbS-like PH" evidence="3">
    <location>
        <begin position="167"/>
        <end position="245"/>
    </location>
</feature>
<evidence type="ECO:0000256" key="2">
    <source>
        <dbReference type="SAM" id="Phobius"/>
    </source>
</evidence>
<dbReference type="InterPro" id="IPR005182">
    <property type="entry name" value="YdbS-like_PH"/>
</dbReference>
<keyword evidence="2" id="KW-0812">Transmembrane</keyword>
<feature type="compositionally biased region" description="Polar residues" evidence="1">
    <location>
        <begin position="1"/>
        <end position="22"/>
    </location>
</feature>
<protein>
    <recommendedName>
        <fullName evidence="3">YdbS-like PH domain-containing protein</fullName>
    </recommendedName>
</protein>
<reference evidence="4 5" key="1">
    <citation type="submission" date="2017-10" db="EMBL/GenBank/DDBJ databases">
        <title>Whole genome sequencing of members of genus Pseudoxanthomonas.</title>
        <authorList>
            <person name="Kumar S."/>
            <person name="Bansal K."/>
            <person name="Kaur A."/>
            <person name="Patil P."/>
            <person name="Sharma S."/>
            <person name="Patil P.B."/>
        </authorList>
    </citation>
    <scope>NUCLEOTIDE SEQUENCE [LARGE SCALE GENOMIC DNA]</scope>
    <source>
        <strain evidence="4 5">DSM 17801</strain>
    </source>
</reference>
<evidence type="ECO:0000256" key="1">
    <source>
        <dbReference type="SAM" id="MobiDB-lite"/>
    </source>
</evidence>
<feature type="transmembrane region" description="Helical" evidence="2">
    <location>
        <begin position="113"/>
        <end position="138"/>
    </location>
</feature>
<name>A0ABQ6Z710_9GAMM</name>
<proteinExistence type="predicted"/>
<organism evidence="4 5">
    <name type="scientific">Pseudoxanthomonas daejeonensis</name>
    <dbReference type="NCBI Taxonomy" id="266062"/>
    <lineage>
        <taxon>Bacteria</taxon>
        <taxon>Pseudomonadati</taxon>
        <taxon>Pseudomonadota</taxon>
        <taxon>Gammaproteobacteria</taxon>
        <taxon>Lysobacterales</taxon>
        <taxon>Lysobacteraceae</taxon>
        <taxon>Pseudoxanthomonas</taxon>
    </lineage>
</organism>
<dbReference type="EMBL" id="PDWN01000008">
    <property type="protein sequence ID" value="KAF1694432.1"/>
    <property type="molecule type" value="Genomic_DNA"/>
</dbReference>
<sequence length="255" mass="26860">MPRSSASPGAIHPSTSGRTSATPCARRAVARSIRTNAASGPSARPSRPRSITASPGRVRVRIPARERLRSGQSIDLEDSVTESPAVAPPALDTNLHDAIATADWQPLPRRGALLYAIGAGFAFAIPSGFGIGMLVSGLADTPRIPTAIAAGVAGLLLGVYVGLLRHRRIGWKLDADGFATRRGGLWRTETLVPVSRVQHLDLERGPLERKLGLATLVVHTAGTRMAAVKLPLLALDDAEALRAHLARQVEADDAL</sequence>
<keyword evidence="5" id="KW-1185">Reference proteome</keyword>
<accession>A0ABQ6Z710</accession>
<dbReference type="PANTHER" id="PTHR34473">
    <property type="entry name" value="UPF0699 TRANSMEMBRANE PROTEIN YDBS"/>
    <property type="match status" value="1"/>
</dbReference>
<feature type="transmembrane region" description="Helical" evidence="2">
    <location>
        <begin position="144"/>
        <end position="163"/>
    </location>
</feature>
<gene>
    <name evidence="4" type="ORF">CSC65_09650</name>
</gene>